<dbReference type="Proteomes" id="UP000651208">
    <property type="component" value="Unassembled WGS sequence"/>
</dbReference>
<keyword evidence="1 3" id="KW-0479">Metal-binding</keyword>
<name>A0ABR7QV61_9GAMM</name>
<reference evidence="4 5" key="1">
    <citation type="submission" date="2020-06" db="EMBL/GenBank/DDBJ databases">
        <title>Frischella cerana isolated from Apis cerana gut homogenate.</title>
        <authorList>
            <person name="Wolter L.A."/>
            <person name="Suenami S."/>
            <person name="Miyazaki R."/>
        </authorList>
    </citation>
    <scope>NUCLEOTIDE SEQUENCE [LARGE SCALE GENOMIC DNA]</scope>
    <source>
        <strain evidence="4 5">Ac13</strain>
    </source>
</reference>
<dbReference type="Pfam" id="PF03884">
    <property type="entry name" value="YacG"/>
    <property type="match status" value="1"/>
</dbReference>
<feature type="binding site" evidence="3">
    <location>
        <position position="29"/>
    </location>
    <ligand>
        <name>Zn(2+)</name>
        <dbReference type="ChEBI" id="CHEBI:29105"/>
    </ligand>
</feature>
<feature type="binding site" evidence="3">
    <location>
        <position position="33"/>
    </location>
    <ligand>
        <name>Zn(2+)</name>
        <dbReference type="ChEBI" id="CHEBI:29105"/>
    </ligand>
</feature>
<dbReference type="PANTHER" id="PTHR36150:SF1">
    <property type="entry name" value="DNA GYRASE INHIBITOR YACG"/>
    <property type="match status" value="1"/>
</dbReference>
<evidence type="ECO:0000313" key="5">
    <source>
        <dbReference type="Proteomes" id="UP000651208"/>
    </source>
</evidence>
<comment type="cofactor">
    <cofactor evidence="3">
        <name>Zn(2+)</name>
        <dbReference type="ChEBI" id="CHEBI:29105"/>
    </cofactor>
    <text evidence="3">Binds 1 zinc ion.</text>
</comment>
<comment type="subunit">
    <text evidence="3">Interacts with GyrB.</text>
</comment>
<dbReference type="Gene3D" id="3.30.50.10">
    <property type="entry name" value="Erythroid Transcription Factor GATA-1, subunit A"/>
    <property type="match status" value="1"/>
</dbReference>
<protein>
    <recommendedName>
        <fullName evidence="3">DNA gyrase inhibitor YacG</fullName>
    </recommendedName>
</protein>
<evidence type="ECO:0000256" key="3">
    <source>
        <dbReference type="HAMAP-Rule" id="MF_00649"/>
    </source>
</evidence>
<dbReference type="InterPro" id="IPR005584">
    <property type="entry name" value="DNA_gyrase_inhibitor_YacG"/>
</dbReference>
<dbReference type="InterPro" id="IPR013088">
    <property type="entry name" value="Znf_NHR/GATA"/>
</dbReference>
<dbReference type="SUPFAM" id="SSF57716">
    <property type="entry name" value="Glucocorticoid receptor-like (DNA-binding domain)"/>
    <property type="match status" value="1"/>
</dbReference>
<feature type="binding site" evidence="3">
    <location>
        <position position="10"/>
    </location>
    <ligand>
        <name>Zn(2+)</name>
        <dbReference type="ChEBI" id="CHEBI:29105"/>
    </ligand>
</feature>
<dbReference type="PANTHER" id="PTHR36150">
    <property type="entry name" value="DNA GYRASE INHIBITOR YACG"/>
    <property type="match status" value="1"/>
</dbReference>
<comment type="function">
    <text evidence="3">Inhibits all the catalytic activities of DNA gyrase by preventing its interaction with DNA. Acts by binding directly to the C-terminal domain of GyrB, which probably disrupts DNA binding by the gyrase.</text>
</comment>
<evidence type="ECO:0000313" key="4">
    <source>
        <dbReference type="EMBL" id="MBC9130112.1"/>
    </source>
</evidence>
<evidence type="ECO:0000256" key="2">
    <source>
        <dbReference type="ARBA" id="ARBA00022833"/>
    </source>
</evidence>
<keyword evidence="5" id="KW-1185">Reference proteome</keyword>
<sequence>MKAEKNIVKCPTCQKLVEWSNENSYRPFCSKRCQLIDLGEWANESHRIAADDPIEEDLWSEGNMATFQHDDEMS</sequence>
<dbReference type="EMBL" id="JABURY010000006">
    <property type="protein sequence ID" value="MBC9130112.1"/>
    <property type="molecule type" value="Genomic_DNA"/>
</dbReference>
<organism evidence="4 5">
    <name type="scientific">Frischella japonica</name>
    <dbReference type="NCBI Taxonomy" id="2741544"/>
    <lineage>
        <taxon>Bacteria</taxon>
        <taxon>Pseudomonadati</taxon>
        <taxon>Pseudomonadota</taxon>
        <taxon>Gammaproteobacteria</taxon>
        <taxon>Orbales</taxon>
        <taxon>Orbaceae</taxon>
        <taxon>Frischella</taxon>
    </lineage>
</organism>
<dbReference type="RefSeq" id="WP_187754557.1">
    <property type="nucleotide sequence ID" value="NZ_JABURY010000006.1"/>
</dbReference>
<comment type="caution">
    <text evidence="4">The sequence shown here is derived from an EMBL/GenBank/DDBJ whole genome shotgun (WGS) entry which is preliminary data.</text>
</comment>
<gene>
    <name evidence="3 4" type="primary">yacG</name>
    <name evidence="4" type="ORF">FcAc13_02185</name>
</gene>
<comment type="similarity">
    <text evidence="3">Belongs to the DNA gyrase inhibitor YacG family.</text>
</comment>
<feature type="binding site" evidence="3">
    <location>
        <position position="13"/>
    </location>
    <ligand>
        <name>Zn(2+)</name>
        <dbReference type="ChEBI" id="CHEBI:29105"/>
    </ligand>
</feature>
<dbReference type="NCBIfam" id="NF001638">
    <property type="entry name" value="PRK00418.1"/>
    <property type="match status" value="1"/>
</dbReference>
<dbReference type="HAMAP" id="MF_00649">
    <property type="entry name" value="DNA_gyrase_inhibitor_YacG"/>
    <property type="match status" value="1"/>
</dbReference>
<evidence type="ECO:0000256" key="1">
    <source>
        <dbReference type="ARBA" id="ARBA00022723"/>
    </source>
</evidence>
<keyword evidence="2 3" id="KW-0862">Zinc</keyword>
<accession>A0ABR7QV61</accession>
<proteinExistence type="inferred from homology"/>